<evidence type="ECO:0000256" key="6">
    <source>
        <dbReference type="ARBA" id="ARBA00022692"/>
    </source>
</evidence>
<dbReference type="InterPro" id="IPR051045">
    <property type="entry name" value="TonB-dependent_transducer"/>
</dbReference>
<dbReference type="STRING" id="990371.SAMN05421813_108106"/>
<evidence type="ECO:0000256" key="1">
    <source>
        <dbReference type="ARBA" id="ARBA00004383"/>
    </source>
</evidence>
<evidence type="ECO:0000256" key="3">
    <source>
        <dbReference type="ARBA" id="ARBA00022448"/>
    </source>
</evidence>
<feature type="domain" description="TonB C-terminal" evidence="11">
    <location>
        <begin position="265"/>
        <end position="356"/>
    </location>
</feature>
<keyword evidence="8 10" id="KW-1133">Transmembrane helix</keyword>
<dbReference type="GO" id="GO:0098797">
    <property type="term" value="C:plasma membrane protein complex"/>
    <property type="evidence" value="ECO:0007669"/>
    <property type="project" value="TreeGrafter"/>
</dbReference>
<dbReference type="RefSeq" id="WP_245704474.1">
    <property type="nucleotide sequence ID" value="NZ_FNHH01000008.1"/>
</dbReference>
<dbReference type="SUPFAM" id="SSF74653">
    <property type="entry name" value="TolA/TonB C-terminal domain"/>
    <property type="match status" value="1"/>
</dbReference>
<dbReference type="InterPro" id="IPR037682">
    <property type="entry name" value="TonB_C"/>
</dbReference>
<keyword evidence="5" id="KW-0997">Cell inner membrane</keyword>
<dbReference type="GO" id="GO:0015031">
    <property type="term" value="P:protein transport"/>
    <property type="evidence" value="ECO:0007669"/>
    <property type="project" value="UniProtKB-KW"/>
</dbReference>
<dbReference type="NCBIfam" id="TIGR01352">
    <property type="entry name" value="tonB_Cterm"/>
    <property type="match status" value="1"/>
</dbReference>
<keyword evidence="13" id="KW-1185">Reference proteome</keyword>
<dbReference type="PROSITE" id="PS52015">
    <property type="entry name" value="TONB_CTD"/>
    <property type="match status" value="1"/>
</dbReference>
<organism evidence="12 13">
    <name type="scientific">Daejeonella rubra</name>
    <dbReference type="NCBI Taxonomy" id="990371"/>
    <lineage>
        <taxon>Bacteria</taxon>
        <taxon>Pseudomonadati</taxon>
        <taxon>Bacteroidota</taxon>
        <taxon>Sphingobacteriia</taxon>
        <taxon>Sphingobacteriales</taxon>
        <taxon>Sphingobacteriaceae</taxon>
        <taxon>Daejeonella</taxon>
    </lineage>
</organism>
<evidence type="ECO:0000313" key="13">
    <source>
        <dbReference type="Proteomes" id="UP000199226"/>
    </source>
</evidence>
<gene>
    <name evidence="12" type="ORF">SAMN05421813_108106</name>
</gene>
<comment type="similarity">
    <text evidence="2">Belongs to the TonB family.</text>
</comment>
<dbReference type="Pfam" id="PF03544">
    <property type="entry name" value="TonB_C"/>
    <property type="match status" value="1"/>
</dbReference>
<dbReference type="PANTHER" id="PTHR33446">
    <property type="entry name" value="PROTEIN TONB-RELATED"/>
    <property type="match status" value="1"/>
</dbReference>
<sequence length="356" mass="40410">MEQKFNRHNDPGADNQPKADRSLLYMGIGLGLVIMIMGYLTFYVDDAASVFSGKEEIKTVSVEDSSDVLNENSAMGDEEVRSSLIKFIEVFYTDQKKGYFDPPSYFPSITRTYYNYHNLTYQRIKNIHWKRMADMKNLDLNWIVSTLDYDRSGNELIASYWTKVSYFQPSRNLEVSADIKYEMTINEEGKISSLRELEIKNLVQSPRFSQIDTSLFVENELSPAVNSSEKDILSPAVSESENEGSRYEGKLYDLGNVELAPEYQGGQKALGRFLGSRLRYPARARENNIQGKVYIGFIVEKNGSLTDFKVIRGIGGGCDEEAIRVLKLSPLWKPGYANGKPVRTSYTLPITFQLGN</sequence>
<keyword evidence="3" id="KW-0813">Transport</keyword>
<protein>
    <submittedName>
        <fullName evidence="12">TonB family C-terminal domain-containing protein</fullName>
    </submittedName>
</protein>
<dbReference type="GO" id="GO:0031992">
    <property type="term" value="F:energy transducer activity"/>
    <property type="evidence" value="ECO:0007669"/>
    <property type="project" value="TreeGrafter"/>
</dbReference>
<keyword evidence="7" id="KW-0653">Protein transport</keyword>
<evidence type="ECO:0000256" key="9">
    <source>
        <dbReference type="ARBA" id="ARBA00023136"/>
    </source>
</evidence>
<evidence type="ECO:0000256" key="7">
    <source>
        <dbReference type="ARBA" id="ARBA00022927"/>
    </source>
</evidence>
<name>A0A1G9RPR4_9SPHI</name>
<dbReference type="Gene3D" id="3.30.1150.10">
    <property type="match status" value="1"/>
</dbReference>
<dbReference type="AlphaFoldDB" id="A0A1G9RPR4"/>
<keyword evidence="6 10" id="KW-0812">Transmembrane</keyword>
<dbReference type="Proteomes" id="UP000199226">
    <property type="component" value="Unassembled WGS sequence"/>
</dbReference>
<evidence type="ECO:0000256" key="5">
    <source>
        <dbReference type="ARBA" id="ARBA00022519"/>
    </source>
</evidence>
<evidence type="ECO:0000256" key="4">
    <source>
        <dbReference type="ARBA" id="ARBA00022475"/>
    </source>
</evidence>
<evidence type="ECO:0000259" key="11">
    <source>
        <dbReference type="PROSITE" id="PS52015"/>
    </source>
</evidence>
<proteinExistence type="inferred from homology"/>
<accession>A0A1G9RPR4</accession>
<comment type="subcellular location">
    <subcellularLocation>
        <location evidence="1">Cell inner membrane</location>
        <topology evidence="1">Single-pass membrane protein</topology>
        <orientation evidence="1">Periplasmic side</orientation>
    </subcellularLocation>
</comment>
<dbReference type="GO" id="GO:0055085">
    <property type="term" value="P:transmembrane transport"/>
    <property type="evidence" value="ECO:0007669"/>
    <property type="project" value="InterPro"/>
</dbReference>
<dbReference type="EMBL" id="FNHH01000008">
    <property type="protein sequence ID" value="SDM25246.1"/>
    <property type="molecule type" value="Genomic_DNA"/>
</dbReference>
<evidence type="ECO:0000313" key="12">
    <source>
        <dbReference type="EMBL" id="SDM25246.1"/>
    </source>
</evidence>
<evidence type="ECO:0000256" key="8">
    <source>
        <dbReference type="ARBA" id="ARBA00022989"/>
    </source>
</evidence>
<reference evidence="13" key="1">
    <citation type="submission" date="2016-10" db="EMBL/GenBank/DDBJ databases">
        <authorList>
            <person name="Varghese N."/>
            <person name="Submissions S."/>
        </authorList>
    </citation>
    <scope>NUCLEOTIDE SEQUENCE [LARGE SCALE GENOMIC DNA]</scope>
    <source>
        <strain evidence="13">DSM 24536</strain>
    </source>
</reference>
<dbReference type="InterPro" id="IPR006260">
    <property type="entry name" value="TonB/TolA_C"/>
</dbReference>
<evidence type="ECO:0000256" key="2">
    <source>
        <dbReference type="ARBA" id="ARBA00006555"/>
    </source>
</evidence>
<keyword evidence="4" id="KW-1003">Cell membrane</keyword>
<evidence type="ECO:0000256" key="10">
    <source>
        <dbReference type="SAM" id="Phobius"/>
    </source>
</evidence>
<dbReference type="PANTHER" id="PTHR33446:SF2">
    <property type="entry name" value="PROTEIN TONB"/>
    <property type="match status" value="1"/>
</dbReference>
<feature type="transmembrane region" description="Helical" evidence="10">
    <location>
        <begin position="23"/>
        <end position="44"/>
    </location>
</feature>
<keyword evidence="9 10" id="KW-0472">Membrane</keyword>